<reference evidence="2 3" key="1">
    <citation type="submission" date="2020-08" db="EMBL/GenBank/DDBJ databases">
        <authorList>
            <person name="Seo M.-J."/>
        </authorList>
    </citation>
    <scope>NUCLEOTIDE SEQUENCE [LARGE SCALE GENOMIC DNA]</scope>
    <source>
        <strain evidence="2 3">KIGAM211</strain>
    </source>
</reference>
<organism evidence="2 3">
    <name type="scientific">Nocardioides luti</name>
    <dbReference type="NCBI Taxonomy" id="2761101"/>
    <lineage>
        <taxon>Bacteria</taxon>
        <taxon>Bacillati</taxon>
        <taxon>Actinomycetota</taxon>
        <taxon>Actinomycetes</taxon>
        <taxon>Propionibacteriales</taxon>
        <taxon>Nocardioidaceae</taxon>
        <taxon>Nocardioides</taxon>
    </lineage>
</organism>
<dbReference type="CDD" id="cd06587">
    <property type="entry name" value="VOC"/>
    <property type="match status" value="1"/>
</dbReference>
<dbReference type="PANTHER" id="PTHR35908:SF1">
    <property type="entry name" value="CONSERVED PROTEIN"/>
    <property type="match status" value="1"/>
</dbReference>
<dbReference type="Proteomes" id="UP000523955">
    <property type="component" value="Unassembled WGS sequence"/>
</dbReference>
<feature type="domain" description="Glyoxalase-like" evidence="1">
    <location>
        <begin position="8"/>
        <end position="122"/>
    </location>
</feature>
<gene>
    <name evidence="2" type="ORF">H5V45_07000</name>
</gene>
<dbReference type="PANTHER" id="PTHR35908">
    <property type="entry name" value="HYPOTHETICAL FUSION PROTEIN"/>
    <property type="match status" value="1"/>
</dbReference>
<proteinExistence type="predicted"/>
<keyword evidence="3" id="KW-1185">Reference proteome</keyword>
<dbReference type="EMBL" id="JACKXE010000001">
    <property type="protein sequence ID" value="MBB6627067.1"/>
    <property type="molecule type" value="Genomic_DNA"/>
</dbReference>
<dbReference type="InterPro" id="IPR029068">
    <property type="entry name" value="Glyas_Bleomycin-R_OHBP_Dase"/>
</dbReference>
<protein>
    <submittedName>
        <fullName evidence="2">VOC family protein</fullName>
    </submittedName>
</protein>
<evidence type="ECO:0000259" key="1">
    <source>
        <dbReference type="Pfam" id="PF18029"/>
    </source>
</evidence>
<comment type="caution">
    <text evidence="2">The sequence shown here is derived from an EMBL/GenBank/DDBJ whole genome shotgun (WGS) entry which is preliminary data.</text>
</comment>
<accession>A0A7X0RF08</accession>
<dbReference type="Gene3D" id="3.10.180.10">
    <property type="entry name" value="2,3-Dihydroxybiphenyl 1,2-Dioxygenase, domain 1"/>
    <property type="match status" value="1"/>
</dbReference>
<dbReference type="RefSeq" id="WP_185252268.1">
    <property type="nucleotide sequence ID" value="NZ_JACKXE010000001.1"/>
</dbReference>
<dbReference type="AlphaFoldDB" id="A0A7X0RF08"/>
<dbReference type="InterPro" id="IPR041581">
    <property type="entry name" value="Glyoxalase_6"/>
</dbReference>
<sequence length="139" mass="15419">MTSFISHTTVDCANAFELSEWWKPVLGYADLEDDPNLPGHEECMIRDVETGHRILFIEVPDDKAAKNRIHFDLRPRTATRDEELEVLLAHGATVVEDHRGKYGPGTAWVVLADPEGNEFCILRSEAEVAAAPAPATPPE</sequence>
<name>A0A7X0RF08_9ACTN</name>
<evidence type="ECO:0000313" key="3">
    <source>
        <dbReference type="Proteomes" id="UP000523955"/>
    </source>
</evidence>
<evidence type="ECO:0000313" key="2">
    <source>
        <dbReference type="EMBL" id="MBB6627067.1"/>
    </source>
</evidence>
<dbReference type="Pfam" id="PF18029">
    <property type="entry name" value="Glyoxalase_6"/>
    <property type="match status" value="1"/>
</dbReference>
<dbReference type="SUPFAM" id="SSF54593">
    <property type="entry name" value="Glyoxalase/Bleomycin resistance protein/Dihydroxybiphenyl dioxygenase"/>
    <property type="match status" value="1"/>
</dbReference>